<organism evidence="2">
    <name type="scientific">Oikopleura dioica</name>
    <name type="common">Tunicate</name>
    <dbReference type="NCBI Taxonomy" id="34765"/>
    <lineage>
        <taxon>Eukaryota</taxon>
        <taxon>Metazoa</taxon>
        <taxon>Chordata</taxon>
        <taxon>Tunicata</taxon>
        <taxon>Appendicularia</taxon>
        <taxon>Copelata</taxon>
        <taxon>Oikopleuridae</taxon>
        <taxon>Oikopleura</taxon>
    </lineage>
</organism>
<reference evidence="2" key="1">
    <citation type="journal article" date="2010" name="Science">
        <title>Plasticity of animal genome architecture unmasked by rapid evolution of a pelagic tunicate.</title>
        <authorList>
            <person name="Denoeud F."/>
            <person name="Henriet S."/>
            <person name="Mungpakdee S."/>
            <person name="Aury J.M."/>
            <person name="Da Silva C."/>
            <person name="Brinkmann H."/>
            <person name="Mikhaleva J."/>
            <person name="Olsen L.C."/>
            <person name="Jubin C."/>
            <person name="Canestro C."/>
            <person name="Bouquet J.M."/>
            <person name="Danks G."/>
            <person name="Poulain J."/>
            <person name="Campsteijn C."/>
            <person name="Adamski M."/>
            <person name="Cross I."/>
            <person name="Yadetie F."/>
            <person name="Muffato M."/>
            <person name="Louis A."/>
            <person name="Butcher S."/>
            <person name="Tsagkogeorga G."/>
            <person name="Konrad A."/>
            <person name="Singh S."/>
            <person name="Jensen M.F."/>
            <person name="Cong E.H."/>
            <person name="Eikeseth-Otteraa H."/>
            <person name="Noel B."/>
            <person name="Anthouard V."/>
            <person name="Porcel B.M."/>
            <person name="Kachouri-Lafond R."/>
            <person name="Nishino A."/>
            <person name="Ugolini M."/>
            <person name="Chourrout P."/>
            <person name="Nishida H."/>
            <person name="Aasland R."/>
            <person name="Huzurbazar S."/>
            <person name="Westhof E."/>
            <person name="Delsuc F."/>
            <person name="Lehrach H."/>
            <person name="Reinhardt R."/>
            <person name="Weissenbach J."/>
            <person name="Roy S.W."/>
            <person name="Artiguenave F."/>
            <person name="Postlethwait J.H."/>
            <person name="Manak J.R."/>
            <person name="Thompson E.M."/>
            <person name="Jaillon O."/>
            <person name="Du Pasquier L."/>
            <person name="Boudinot P."/>
            <person name="Liberles D.A."/>
            <person name="Volff J.N."/>
            <person name="Philippe H."/>
            <person name="Lenhard B."/>
            <person name="Roest Crollius H."/>
            <person name="Wincker P."/>
            <person name="Chourrout D."/>
        </authorList>
    </citation>
    <scope>NUCLEOTIDE SEQUENCE [LARGE SCALE GENOMIC DNA]</scope>
</reference>
<protein>
    <submittedName>
        <fullName evidence="2">Uncharacterized protein</fullName>
    </submittedName>
</protein>
<gene>
    <name evidence="2" type="ORF">GSOID_T00001030001</name>
</gene>
<sequence>MNRAVQRINRLPRLPKSTSPPDSSLPQFFENLRGVFPIYKPPHTNLIDLKADLEHTLLQNYDSLPFSEDIPLLLPPENGSNIVRSDAPDRRFLPGVENKLDRLKRIGFQSRFFPEIGFHSSGLTFCAVGKYESPEEDIFTRYIQRGQTWHVKLLLGVSTGETIHPDEIAPEDVKLIEKEGLFTIEGFLLARQKIKNDEKSCRRLLKLGLDRLVTNERYKIMEKSLYEHGPDETFVNIVLGNKDLLNEFYSTAVTRVLDGQVVSFSKVNNELELELQVLGNPTHHFFGVFGDYFTKSALGVNSAVVTSRRCNFGGASMTNISDNALTHYELYEIERIKESVKATKKYAKTIQQRLKAEAKSDDAKYRALVKEKGKFVTKVHTLTQRVEKRSTVLQEKRLELSKTTSLLDHMIASG</sequence>
<accession>E4X3S0</accession>
<evidence type="ECO:0000313" key="3">
    <source>
        <dbReference type="Proteomes" id="UP000001307"/>
    </source>
</evidence>
<feature type="region of interest" description="Disordered" evidence="1">
    <location>
        <begin position="1"/>
        <end position="24"/>
    </location>
</feature>
<dbReference type="AlphaFoldDB" id="E4X3S0"/>
<proteinExistence type="predicted"/>
<dbReference type="EMBL" id="FN653024">
    <property type="protein sequence ID" value="CBY23708.1"/>
    <property type="molecule type" value="Genomic_DNA"/>
</dbReference>
<dbReference type="Proteomes" id="UP000001307">
    <property type="component" value="Unassembled WGS sequence"/>
</dbReference>
<evidence type="ECO:0000256" key="1">
    <source>
        <dbReference type="SAM" id="MobiDB-lite"/>
    </source>
</evidence>
<dbReference type="InParanoid" id="E4X3S0"/>
<dbReference type="OrthoDB" id="10291953at2759"/>
<evidence type="ECO:0000313" key="2">
    <source>
        <dbReference type="EMBL" id="CBY23708.1"/>
    </source>
</evidence>
<keyword evidence="3" id="KW-1185">Reference proteome</keyword>
<name>E4X3S0_OIKDI</name>